<keyword evidence="1" id="KW-1003">Cell membrane</keyword>
<organism evidence="6">
    <name type="scientific">Caldiarchaeum subterraneum</name>
    <dbReference type="NCBI Taxonomy" id="311458"/>
    <lineage>
        <taxon>Archaea</taxon>
        <taxon>Nitrososphaerota</taxon>
        <taxon>Candidatus Caldarchaeales</taxon>
        <taxon>Candidatus Caldarchaeaceae</taxon>
        <taxon>Candidatus Caldarchaeum</taxon>
    </lineage>
</organism>
<keyword evidence="4 5" id="KW-0472">Membrane</keyword>
<evidence type="ECO:0000256" key="4">
    <source>
        <dbReference type="ARBA" id="ARBA00023136"/>
    </source>
</evidence>
<keyword evidence="3 5" id="KW-1133">Transmembrane helix</keyword>
<dbReference type="GO" id="GO:0005576">
    <property type="term" value="C:extracellular region"/>
    <property type="evidence" value="ECO:0007669"/>
    <property type="project" value="TreeGrafter"/>
</dbReference>
<evidence type="ECO:0000256" key="3">
    <source>
        <dbReference type="ARBA" id="ARBA00022989"/>
    </source>
</evidence>
<feature type="transmembrane region" description="Helical" evidence="5">
    <location>
        <begin position="252"/>
        <end position="270"/>
    </location>
</feature>
<name>E6N3W1_CALS0</name>
<feature type="transmembrane region" description="Helical" evidence="5">
    <location>
        <begin position="50"/>
        <end position="69"/>
    </location>
</feature>
<gene>
    <name evidence="6" type="ORF">HGMM_F52F07C13</name>
</gene>
<evidence type="ECO:0000256" key="5">
    <source>
        <dbReference type="SAM" id="Phobius"/>
    </source>
</evidence>
<dbReference type="PANTHER" id="PTHR39344:SF1">
    <property type="entry name" value="UPF0182 PROTEIN SLL1060"/>
    <property type="match status" value="1"/>
</dbReference>
<feature type="transmembrane region" description="Helical" evidence="5">
    <location>
        <begin position="118"/>
        <end position="141"/>
    </location>
</feature>
<dbReference type="InterPro" id="IPR005372">
    <property type="entry name" value="UPF0182"/>
</dbReference>
<protein>
    <submittedName>
        <fullName evidence="6">Hypothetical conserved protein</fullName>
    </submittedName>
</protein>
<reference evidence="6" key="1">
    <citation type="journal article" date="2005" name="Environ. Microbiol.">
        <title>Genetic and functional properties of uncultivated thermophilic crenarchaeotes from a subsurface gold mine as revealed by analysis of genome fragments.</title>
        <authorList>
            <person name="Nunoura T."/>
            <person name="Hirayama H."/>
            <person name="Takami H."/>
            <person name="Oida H."/>
            <person name="Nishi S."/>
            <person name="Shimamura S."/>
            <person name="Suzuki Y."/>
            <person name="Inagaki F."/>
            <person name="Takai K."/>
            <person name="Nealson K.H."/>
            <person name="Horikoshi K."/>
        </authorList>
    </citation>
    <scope>NUCLEOTIDE SEQUENCE</scope>
</reference>
<dbReference type="EMBL" id="AP011786">
    <property type="protein sequence ID" value="BAJ48965.1"/>
    <property type="molecule type" value="Genomic_DNA"/>
</dbReference>
<feature type="transmembrane region" description="Helical" evidence="5">
    <location>
        <begin position="12"/>
        <end position="38"/>
    </location>
</feature>
<dbReference type="GO" id="GO:0016020">
    <property type="term" value="C:membrane"/>
    <property type="evidence" value="ECO:0007669"/>
    <property type="project" value="InterPro"/>
</dbReference>
<dbReference type="PANTHER" id="PTHR39344">
    <property type="entry name" value="UPF0182 PROTEIN SLL1060"/>
    <property type="match status" value="1"/>
</dbReference>
<dbReference type="Pfam" id="PF03699">
    <property type="entry name" value="UPF0182"/>
    <property type="match status" value="1"/>
</dbReference>
<accession>E6N3W1</accession>
<reference evidence="6" key="3">
    <citation type="journal article" date="2012" name="PLoS ONE">
        <title>A Deeply Branching Thermophilic Bacterium with an Ancient Acetyl-CoA Pathway Dominates a Subsurface Ecosystem.</title>
        <authorList>
            <person name="Takami H."/>
            <person name="Noguchi H."/>
            <person name="Takaki Y."/>
            <person name="Uchiyama I."/>
            <person name="Toyoda A."/>
            <person name="Nishi S."/>
            <person name="Chee G.-J."/>
            <person name="Arai W."/>
            <person name="Nunoura T."/>
            <person name="Itoh T."/>
            <person name="Hattori M."/>
            <person name="Takai K."/>
        </authorList>
    </citation>
    <scope>NUCLEOTIDE SEQUENCE</scope>
</reference>
<evidence type="ECO:0000256" key="2">
    <source>
        <dbReference type="ARBA" id="ARBA00022692"/>
    </source>
</evidence>
<feature type="transmembrane region" description="Helical" evidence="5">
    <location>
        <begin position="184"/>
        <end position="206"/>
    </location>
</feature>
<feature type="transmembrane region" description="Helical" evidence="5">
    <location>
        <begin position="227"/>
        <end position="246"/>
    </location>
</feature>
<feature type="transmembrane region" description="Helical" evidence="5">
    <location>
        <begin position="282"/>
        <end position="301"/>
    </location>
</feature>
<sequence>MVSSRSGRGRRFGYTIAVLLVLLLFTGLFIGSFINIWLNVMEFGDLFIRPFYFSLIGGLTLSFIALFRLDFVSRKSLVIWTLRTALVLMRGGFSPRILDFDRFRLSLQTFLAWQFTKLLVGTFIFSNSIFGMAVTASLSGWSMGLENLPKILALPFTSFGPGDIRGAEAVIDASPALIILLPPILSAIGTRLFLLIGVTNLVKVMAKALVSYAETGTVTIRASTIEFLASLGLAWTGFNLFFPSSIDYNTKVLIVAAFTASAVLAFYGYLDLRGKRFLNNVWLRLGLLVIIGLLTASVVTVQNTIADAQKIEYKGPYVLQEIHVNRFLADLNFKILPYNFSKTTVSAANASAIVNANKGILSRARLWDWDAAFAKLRPEIGLIPYVDFEDSDILRFNGSLYWSASMKPVLPPTVTPADAWYNRHLVYTHIPQGFLMLDAHTGEIVDSSKFFNERRIYYGEGGPRSLFSSDWAAIIMGKDVSDEIGGSRYSGSGGVKIGPPLSWLYDVTFFLSYPDKEILLLRYRDIHDRVQLLFPYFSYVYKDEYVDMFPVTDGTRTYWMMPLIAILPTENVPWSNGNPFVRFVGLALVDAYNGEIRLITLGDDMFTKLFEAVYADKVSRDVPNWLHNQIRYPAELFDYQTRMFSIYHIDDPAIFIQARQFYEIPSGVEVYFVVTKLPNHSQLEFVGILSLELRGSRGLNLAGYAVVRNDYPHTGEMYFYRVAEDSPIKLLGPSAALQALQRDPDFRTLSTLLASPRIGETIFYEVGDHPVYIIPVYTAREGEGVVTQLGTVAVVGAAFTGLYYVGLGQTVEEAFRNYLLKLAGESAPPVSPVDTRENRLQRLKTLLQELGLPPETPEQINANIVYKTKTLNYTSEKDFEQIKTELTEFVEYWKQYGAILVHWVSGDSLYLGAIYQQSGLVTLRYVMVVIK</sequence>
<dbReference type="AlphaFoldDB" id="E6N3W1"/>
<keyword evidence="2 5" id="KW-0812">Transmembrane</keyword>
<evidence type="ECO:0000256" key="1">
    <source>
        <dbReference type="ARBA" id="ARBA00022475"/>
    </source>
</evidence>
<proteinExistence type="predicted"/>
<evidence type="ECO:0000313" key="6">
    <source>
        <dbReference type="EMBL" id="BAJ48965.1"/>
    </source>
</evidence>
<reference evidence="6" key="2">
    <citation type="journal article" date="2011" name="Nucleic Acids Res.">
        <title>Insights into the evolution of Archaea and eukaryotic protein modifier systems revealed by the genome of a novel archaeal group.</title>
        <authorList>
            <person name="Nunoura T."/>
            <person name="Takaki Y."/>
            <person name="Kakuta J."/>
            <person name="Nishi S."/>
            <person name="Sugahara J."/>
            <person name="Kazama H."/>
            <person name="Chee G."/>
            <person name="Hattori M."/>
            <person name="Kanai A."/>
            <person name="Atomi H."/>
            <person name="Takai K."/>
            <person name="Takami H."/>
        </authorList>
    </citation>
    <scope>NUCLEOTIDE SEQUENCE</scope>
</reference>